<feature type="active site" description="Nucleophile; for GATase activity" evidence="10">
    <location>
        <position position="2"/>
    </location>
</feature>
<feature type="domain" description="SIS" evidence="12">
    <location>
        <begin position="322"/>
        <end position="461"/>
    </location>
</feature>
<dbReference type="PANTHER" id="PTHR10937:SF0">
    <property type="entry name" value="GLUTAMINE--FRUCTOSE-6-PHOSPHATE TRANSAMINASE (ISOMERIZING)"/>
    <property type="match status" value="1"/>
</dbReference>
<comment type="subunit">
    <text evidence="10">Homodimer.</text>
</comment>
<dbReference type="Pfam" id="PF13522">
    <property type="entry name" value="GATase_6"/>
    <property type="match status" value="1"/>
</dbReference>
<dbReference type="SUPFAM" id="SSF53697">
    <property type="entry name" value="SIS domain"/>
    <property type="match status" value="1"/>
</dbReference>
<keyword evidence="9" id="KW-0315">Glutamine amidotransferase</keyword>
<dbReference type="Proteomes" id="UP000286050">
    <property type="component" value="Unassembled WGS sequence"/>
</dbReference>
<dbReference type="InterPro" id="IPR001347">
    <property type="entry name" value="SIS_dom"/>
</dbReference>
<dbReference type="GO" id="GO:0006487">
    <property type="term" value="P:protein N-linked glycosylation"/>
    <property type="evidence" value="ECO:0007669"/>
    <property type="project" value="TreeGrafter"/>
</dbReference>
<dbReference type="NCBIfam" id="NF001484">
    <property type="entry name" value="PRK00331.1"/>
    <property type="match status" value="1"/>
</dbReference>
<dbReference type="AlphaFoldDB" id="A0A414FUE8"/>
<dbReference type="CDD" id="cd05009">
    <property type="entry name" value="SIS_GlmS_GlmD_2"/>
    <property type="match status" value="1"/>
</dbReference>
<dbReference type="SUPFAM" id="SSF56235">
    <property type="entry name" value="N-terminal nucleophile aminohydrolases (Ntn hydrolases)"/>
    <property type="match status" value="1"/>
</dbReference>
<dbReference type="GO" id="GO:0046349">
    <property type="term" value="P:amino sugar biosynthetic process"/>
    <property type="evidence" value="ECO:0007669"/>
    <property type="project" value="UniProtKB-ARBA"/>
</dbReference>
<keyword evidence="7 10" id="KW-0808">Transferase</keyword>
<evidence type="ECO:0000256" key="8">
    <source>
        <dbReference type="ARBA" id="ARBA00022737"/>
    </source>
</evidence>
<dbReference type="PANTHER" id="PTHR10937">
    <property type="entry name" value="GLUCOSAMINE--FRUCTOSE-6-PHOSPHATE AMINOTRANSFERASE, ISOMERIZING"/>
    <property type="match status" value="1"/>
</dbReference>
<evidence type="ECO:0000256" key="4">
    <source>
        <dbReference type="ARBA" id="ARBA00016090"/>
    </source>
</evidence>
<dbReference type="EC" id="2.6.1.16" evidence="3 10"/>
<evidence type="ECO:0000256" key="9">
    <source>
        <dbReference type="ARBA" id="ARBA00022962"/>
    </source>
</evidence>
<feature type="initiator methionine" description="Removed" evidence="10">
    <location>
        <position position="1"/>
    </location>
</feature>
<dbReference type="InterPro" id="IPR029055">
    <property type="entry name" value="Ntn_hydrolases_N"/>
</dbReference>
<organism evidence="13 14">
    <name type="scientific">Collinsella intestinalis</name>
    <dbReference type="NCBI Taxonomy" id="147207"/>
    <lineage>
        <taxon>Bacteria</taxon>
        <taxon>Bacillati</taxon>
        <taxon>Actinomycetota</taxon>
        <taxon>Coriobacteriia</taxon>
        <taxon>Coriobacteriales</taxon>
        <taxon>Coriobacteriaceae</taxon>
        <taxon>Collinsella</taxon>
    </lineage>
</organism>
<dbReference type="HAMAP" id="MF_00164">
    <property type="entry name" value="GlmS"/>
    <property type="match status" value="1"/>
</dbReference>
<dbReference type="GO" id="GO:0005975">
    <property type="term" value="P:carbohydrate metabolic process"/>
    <property type="evidence" value="ECO:0007669"/>
    <property type="project" value="UniProtKB-UniRule"/>
</dbReference>
<feature type="domain" description="Glutamine amidotransferase type-2" evidence="11">
    <location>
        <begin position="2"/>
        <end position="254"/>
    </location>
</feature>
<evidence type="ECO:0000256" key="1">
    <source>
        <dbReference type="ARBA" id="ARBA00001031"/>
    </source>
</evidence>
<evidence type="ECO:0000313" key="14">
    <source>
        <dbReference type="Proteomes" id="UP000286050"/>
    </source>
</evidence>
<evidence type="ECO:0000256" key="5">
    <source>
        <dbReference type="ARBA" id="ARBA00022490"/>
    </source>
</evidence>
<dbReference type="Gene3D" id="3.40.50.10490">
    <property type="entry name" value="Glucose-6-phosphate isomerase like protein, domain 1"/>
    <property type="match status" value="2"/>
</dbReference>
<evidence type="ECO:0000256" key="3">
    <source>
        <dbReference type="ARBA" id="ARBA00012916"/>
    </source>
</evidence>
<evidence type="ECO:0000256" key="2">
    <source>
        <dbReference type="ARBA" id="ARBA00004496"/>
    </source>
</evidence>
<dbReference type="FunFam" id="3.40.50.10490:FF:000001">
    <property type="entry name" value="Glutamine--fructose-6-phosphate aminotransferase [isomerizing]"/>
    <property type="match status" value="1"/>
</dbReference>
<dbReference type="GO" id="GO:0004360">
    <property type="term" value="F:glutamine-fructose-6-phosphate transaminase (isomerizing) activity"/>
    <property type="evidence" value="ECO:0007669"/>
    <property type="project" value="UniProtKB-UniRule"/>
</dbReference>
<dbReference type="GO" id="GO:0005829">
    <property type="term" value="C:cytosol"/>
    <property type="evidence" value="ECO:0007669"/>
    <property type="project" value="TreeGrafter"/>
</dbReference>
<keyword evidence="8" id="KW-0677">Repeat</keyword>
<reference evidence="13 14" key="1">
    <citation type="submission" date="2018-08" db="EMBL/GenBank/DDBJ databases">
        <title>A genome reference for cultivated species of the human gut microbiota.</title>
        <authorList>
            <person name="Zou Y."/>
            <person name="Xue W."/>
            <person name="Luo G."/>
        </authorList>
    </citation>
    <scope>NUCLEOTIDE SEQUENCE [LARGE SCALE GENOMIC DNA]</scope>
    <source>
        <strain evidence="13 14">AM30-5LB</strain>
    </source>
</reference>
<dbReference type="GO" id="GO:0006002">
    <property type="term" value="P:fructose 6-phosphate metabolic process"/>
    <property type="evidence" value="ECO:0007669"/>
    <property type="project" value="TreeGrafter"/>
</dbReference>
<dbReference type="PROSITE" id="PS51464">
    <property type="entry name" value="SIS"/>
    <property type="match status" value="2"/>
</dbReference>
<dbReference type="InterPro" id="IPR035466">
    <property type="entry name" value="GlmS/AgaS_SIS"/>
</dbReference>
<dbReference type="InterPro" id="IPR047084">
    <property type="entry name" value="GFAT_N"/>
</dbReference>
<gene>
    <name evidence="10 13" type="primary">glmS</name>
    <name evidence="13" type="ORF">DW787_07740</name>
</gene>
<dbReference type="FunFam" id="3.60.20.10:FF:000006">
    <property type="entry name" value="Glutamine--fructose-6-phosphate aminotransferase [isomerizing]"/>
    <property type="match status" value="1"/>
</dbReference>
<comment type="caution">
    <text evidence="13">The sequence shown here is derived from an EMBL/GenBank/DDBJ whole genome shotgun (WGS) entry which is preliminary data.</text>
</comment>
<comment type="catalytic activity">
    <reaction evidence="1 10">
        <text>D-fructose 6-phosphate + L-glutamine = D-glucosamine 6-phosphate + L-glutamate</text>
        <dbReference type="Rhea" id="RHEA:13237"/>
        <dbReference type="ChEBI" id="CHEBI:29985"/>
        <dbReference type="ChEBI" id="CHEBI:58359"/>
        <dbReference type="ChEBI" id="CHEBI:58725"/>
        <dbReference type="ChEBI" id="CHEBI:61527"/>
        <dbReference type="EC" id="2.6.1.16"/>
    </reaction>
</comment>
<keyword evidence="6 10" id="KW-0032">Aminotransferase</keyword>
<name>A0A414FUE8_9ACTN</name>
<evidence type="ECO:0000259" key="12">
    <source>
        <dbReference type="PROSITE" id="PS51464"/>
    </source>
</evidence>
<dbReference type="InterPro" id="IPR046348">
    <property type="entry name" value="SIS_dom_sf"/>
</dbReference>
<comment type="function">
    <text evidence="10">Catalyzes the first step in hexosamine metabolism, converting fructose-6P into glucosamine-6P using glutamine as a nitrogen source.</text>
</comment>
<dbReference type="InterPro" id="IPR005855">
    <property type="entry name" value="GFAT"/>
</dbReference>
<evidence type="ECO:0000313" key="13">
    <source>
        <dbReference type="EMBL" id="RHD54571.1"/>
    </source>
</evidence>
<keyword evidence="5 10" id="KW-0963">Cytoplasm</keyword>
<evidence type="ECO:0000259" key="11">
    <source>
        <dbReference type="PROSITE" id="PS51278"/>
    </source>
</evidence>
<dbReference type="PROSITE" id="PS51278">
    <property type="entry name" value="GATASE_TYPE_2"/>
    <property type="match status" value="1"/>
</dbReference>
<dbReference type="Gene3D" id="3.60.20.10">
    <property type="entry name" value="Glutamine Phosphoribosylpyrophosphate, subunit 1, domain 1"/>
    <property type="match status" value="1"/>
</dbReference>
<dbReference type="GO" id="GO:0097367">
    <property type="term" value="F:carbohydrate derivative binding"/>
    <property type="evidence" value="ECO:0007669"/>
    <property type="project" value="InterPro"/>
</dbReference>
<dbReference type="CDD" id="cd05008">
    <property type="entry name" value="SIS_GlmS_GlmD_1"/>
    <property type="match status" value="1"/>
</dbReference>
<dbReference type="Pfam" id="PF01380">
    <property type="entry name" value="SIS"/>
    <property type="match status" value="2"/>
</dbReference>
<dbReference type="EMBL" id="QSJI01000009">
    <property type="protein sequence ID" value="RHD54571.1"/>
    <property type="molecule type" value="Genomic_DNA"/>
</dbReference>
<dbReference type="InterPro" id="IPR017932">
    <property type="entry name" value="GATase_2_dom"/>
</dbReference>
<comment type="subcellular location">
    <subcellularLocation>
        <location evidence="2 10">Cytoplasm</location>
    </subcellularLocation>
</comment>
<feature type="active site" description="For Fru-6P isomerization activity" evidence="10">
    <location>
        <position position="641"/>
    </location>
</feature>
<dbReference type="GO" id="GO:0006047">
    <property type="term" value="P:UDP-N-acetylglucosamine metabolic process"/>
    <property type="evidence" value="ECO:0007669"/>
    <property type="project" value="TreeGrafter"/>
</dbReference>
<dbReference type="RefSeq" id="WP_118272343.1">
    <property type="nucleotide sequence ID" value="NZ_QSJI01000009.1"/>
</dbReference>
<feature type="domain" description="SIS" evidence="12">
    <location>
        <begin position="495"/>
        <end position="636"/>
    </location>
</feature>
<sequence length="646" mass="68142">MCGIVGYTGVDAAAELLVGELKRLEYRGYDSAGLALVEAPCAADAADAAGAADARDGRATLDIIRCAGKVAGLEDELATPGHGAVARLATCGIGHTRWATHGRPTVENAHPHVSCDGRIAVVHNGIIENFAELRASLEERGHVFKSETDTEVFAHLIEEAYQGAPNSAGGPAKTAGDLMAAVREACTHVVGAYGLAAVCADEPGVIAVARKDSPIVVGRGERGSYVASDVIALIDATRDVVVLEDGQFARLSPEGITYTDAQGRAIEPAVTHVDWDVDTAEKGGYPDFMMKEICEQPRVVRDTLVGRLASSGELDIDELGLTPEELSLVDRVYVIACGTSYHAGLIAKNLIEGWARIPCAVEAASEFRYRNPIITPSTLVVAVSQSGETADTLAAIRDARIKGAKVFGITNVVGSPVARESDGVIYTKANKEIAVASTKSFTGQVVSLTLLALLLAQTKGKLTTGQIRMLFRELGDTAEQIQHILDTQRAAVHEAALACREARSALFVGRGMGSAISCEGALKLKEVSYLHAEAYAAGEMKHGPIALIERGFPVIAVATKSPTYDKTVSNLKECEARGACIIAVATEGDEEITRVADHVIYVPPVRDALSPITATVPLQLLAREVAVLRGCDVDQPRNLAKSVTVE</sequence>
<protein>
    <recommendedName>
        <fullName evidence="4 10">Glutamine--fructose-6-phosphate aminotransferase [isomerizing]</fullName>
        <ecNumber evidence="3 10">2.6.1.16</ecNumber>
    </recommendedName>
    <alternativeName>
        <fullName evidence="10">D-fructose-6-phosphate amidotransferase</fullName>
    </alternativeName>
    <alternativeName>
        <fullName evidence="10">GFAT</fullName>
    </alternativeName>
    <alternativeName>
        <fullName evidence="10">Glucosamine-6-phosphate synthase</fullName>
    </alternativeName>
    <alternativeName>
        <fullName evidence="10">Hexosephosphate aminotransferase</fullName>
    </alternativeName>
    <alternativeName>
        <fullName evidence="10">L-glutamine--D-fructose-6-phosphate amidotransferase</fullName>
    </alternativeName>
</protein>
<proteinExistence type="inferred from homology"/>
<dbReference type="FunFam" id="3.40.50.10490:FF:000002">
    <property type="entry name" value="Glutamine--fructose-6-phosphate aminotransferase [isomerizing]"/>
    <property type="match status" value="1"/>
</dbReference>
<dbReference type="NCBIfam" id="TIGR01135">
    <property type="entry name" value="glmS"/>
    <property type="match status" value="1"/>
</dbReference>
<evidence type="ECO:0000256" key="6">
    <source>
        <dbReference type="ARBA" id="ARBA00022576"/>
    </source>
</evidence>
<evidence type="ECO:0000256" key="7">
    <source>
        <dbReference type="ARBA" id="ARBA00022679"/>
    </source>
</evidence>
<dbReference type="InterPro" id="IPR035490">
    <property type="entry name" value="GlmS/FrlB_SIS"/>
</dbReference>
<accession>A0A414FUE8</accession>
<dbReference type="CDD" id="cd00714">
    <property type="entry name" value="GFAT"/>
    <property type="match status" value="1"/>
</dbReference>
<evidence type="ECO:0000256" key="10">
    <source>
        <dbReference type="HAMAP-Rule" id="MF_00164"/>
    </source>
</evidence>